<dbReference type="AlphaFoldDB" id="A0A415GGZ3"/>
<organism evidence="1 2">
    <name type="scientific">Leyella stercorea</name>
    <dbReference type="NCBI Taxonomy" id="363265"/>
    <lineage>
        <taxon>Bacteria</taxon>
        <taxon>Pseudomonadati</taxon>
        <taxon>Bacteroidota</taxon>
        <taxon>Bacteroidia</taxon>
        <taxon>Bacteroidales</taxon>
        <taxon>Prevotellaceae</taxon>
        <taxon>Leyella</taxon>
    </lineage>
</organism>
<dbReference type="EMBL" id="QRNO01000064">
    <property type="protein sequence ID" value="RHK48419.1"/>
    <property type="molecule type" value="Genomic_DNA"/>
</dbReference>
<name>A0A415GGZ3_9BACT</name>
<dbReference type="OrthoDB" id="1100210at2"/>
<comment type="caution">
    <text evidence="1">The sequence shown here is derived from an EMBL/GenBank/DDBJ whole genome shotgun (WGS) entry which is preliminary data.</text>
</comment>
<keyword evidence="2" id="KW-1185">Reference proteome</keyword>
<reference evidence="1 2" key="1">
    <citation type="submission" date="2018-08" db="EMBL/GenBank/DDBJ databases">
        <title>A genome reference for cultivated species of the human gut microbiota.</title>
        <authorList>
            <person name="Zou Y."/>
            <person name="Xue W."/>
            <person name="Luo G."/>
        </authorList>
    </citation>
    <scope>NUCLEOTIDE SEQUENCE [LARGE SCALE GENOMIC DNA]</scope>
    <source>
        <strain evidence="1 2">AF42-9</strain>
    </source>
</reference>
<accession>A0A415GGZ3</accession>
<proteinExistence type="predicted"/>
<protein>
    <submittedName>
        <fullName evidence="1">Uncharacterized protein</fullName>
    </submittedName>
</protein>
<gene>
    <name evidence="1" type="ORF">DW060_10655</name>
</gene>
<evidence type="ECO:0000313" key="1">
    <source>
        <dbReference type="EMBL" id="RHK48419.1"/>
    </source>
</evidence>
<sequence length="267" mass="31067">MEKTFVIDSILSICKSIGFPFTTKVKTDKWKADVVVDCATYKIAFNVCNLPRNVEDVYLAMHQERVCGCWMLLPSFRKIVLSKLPCFYIQDIRGEVNVLLHKIREEEHSLPLDDFIHSMILGNIRYTETMKVKYVEVCFYQKICWKCHEKNHIYLINKLISTEGVEIESGIDSFYPEIVNGVKQYLDANSGLNIKMGEIKPRYSKFHHGAYMSFGCAYCDSLFGSTYIQDAYDNLVFCVKTLPKARILISRDLVVPANRWYKRDLKY</sequence>
<evidence type="ECO:0000313" key="2">
    <source>
        <dbReference type="Proteomes" id="UP000286598"/>
    </source>
</evidence>
<dbReference type="Proteomes" id="UP000286598">
    <property type="component" value="Unassembled WGS sequence"/>
</dbReference>